<proteinExistence type="predicted"/>
<gene>
    <name evidence="1" type="ORF">I8752_27805</name>
</gene>
<dbReference type="AlphaFoldDB" id="A0A8J7IAF0"/>
<evidence type="ECO:0000313" key="1">
    <source>
        <dbReference type="EMBL" id="MBH8576728.1"/>
    </source>
</evidence>
<comment type="caution">
    <text evidence="1">The sequence shown here is derived from an EMBL/GenBank/DDBJ whole genome shotgun (WGS) entry which is preliminary data.</text>
</comment>
<reference evidence="1 2" key="1">
    <citation type="journal article" date="2021" name="Int. J. Syst. Evol. Microbiol.">
        <title>Amazonocrinis nigriterrae gen. nov., sp. nov., Atlanticothrix silvestris gen. nov., sp. nov. and Dendronalium phyllosphericum gen. nov., sp. nov., nostocacean cyanobacteria from Brazilian environments.</title>
        <authorList>
            <person name="Alvarenga D.O."/>
            <person name="Andreote A.P.D."/>
            <person name="Branco L.H.Z."/>
            <person name="Delbaje E."/>
            <person name="Cruz R.B."/>
            <person name="Varani A.M."/>
            <person name="Fiore M.F."/>
        </authorList>
    </citation>
    <scope>NUCLEOTIDE SEQUENCE [LARGE SCALE GENOMIC DNA]</scope>
    <source>
        <strain evidence="1 2">CENA369</strain>
    </source>
</reference>
<organism evidence="1 2">
    <name type="scientific">Dendronalium phyllosphericum CENA369</name>
    <dbReference type="NCBI Taxonomy" id="1725256"/>
    <lineage>
        <taxon>Bacteria</taxon>
        <taxon>Bacillati</taxon>
        <taxon>Cyanobacteriota</taxon>
        <taxon>Cyanophyceae</taxon>
        <taxon>Nostocales</taxon>
        <taxon>Nostocaceae</taxon>
        <taxon>Dendronalium</taxon>
        <taxon>Dendronalium phyllosphericum</taxon>
    </lineage>
</organism>
<dbReference type="Proteomes" id="UP000662314">
    <property type="component" value="Unassembled WGS sequence"/>
</dbReference>
<accession>A0A8J7IAF0</accession>
<dbReference type="EMBL" id="JAECZA010000237">
    <property type="protein sequence ID" value="MBH8576728.1"/>
    <property type="molecule type" value="Genomic_DNA"/>
</dbReference>
<evidence type="ECO:0000313" key="2">
    <source>
        <dbReference type="Proteomes" id="UP000662314"/>
    </source>
</evidence>
<protein>
    <submittedName>
        <fullName evidence="1">Uncharacterized protein</fullName>
    </submittedName>
</protein>
<dbReference type="NCBIfam" id="NF045598">
    <property type="entry name" value="asr1405_asl0597"/>
    <property type="match status" value="1"/>
</dbReference>
<keyword evidence="2" id="KW-1185">Reference proteome</keyword>
<sequence length="85" mass="10311">MKSFSSEVENKHVVEVNWADRWQVYQRLQELDIPCWCETNQPLKVEIGNPTAAAQLWYVMRRFTASRQDLIWSLEHSWLRRDELF</sequence>
<name>A0A8J7IAF0_9NOST</name>
<dbReference type="RefSeq" id="WP_214435454.1">
    <property type="nucleotide sequence ID" value="NZ_CAWPUQ010000165.1"/>
</dbReference>
<dbReference type="InterPro" id="IPR054637">
    <property type="entry name" value="Asr1405_Asl0597-like"/>
</dbReference>